<evidence type="ECO:0000313" key="14">
    <source>
        <dbReference type="Proteomes" id="UP000037822"/>
    </source>
</evidence>
<dbReference type="GO" id="GO:0005524">
    <property type="term" value="F:ATP binding"/>
    <property type="evidence" value="ECO:0007669"/>
    <property type="project" value="UniProtKB-UniRule"/>
</dbReference>
<evidence type="ECO:0000256" key="4">
    <source>
        <dbReference type="ARBA" id="ARBA00022695"/>
    </source>
</evidence>
<dbReference type="Pfam" id="PF01467">
    <property type="entry name" value="CTP_transf_like"/>
    <property type="match status" value="1"/>
</dbReference>
<accession>A0A0N0MC52</accession>
<keyword evidence="7 10" id="KW-0067">ATP-binding</keyword>
<feature type="active site" evidence="10">
    <location>
        <position position="268"/>
    </location>
</feature>
<evidence type="ECO:0000313" key="13">
    <source>
        <dbReference type="EMBL" id="KPH81742.1"/>
    </source>
</evidence>
<gene>
    <name evidence="10" type="primary">hldE</name>
    <name evidence="13" type="ORF">AE618_06880</name>
</gene>
<dbReference type="Proteomes" id="UP000037822">
    <property type="component" value="Unassembled WGS sequence"/>
</dbReference>
<dbReference type="OrthoDB" id="9802794at2"/>
<dbReference type="Pfam" id="PF00294">
    <property type="entry name" value="PfkB"/>
    <property type="match status" value="1"/>
</dbReference>
<comment type="similarity">
    <text evidence="10">In the C-terminal section; belongs to the cytidylyltransferase family.</text>
</comment>
<comment type="catalytic activity">
    <reaction evidence="10">
        <text>D-glycero-beta-D-manno-heptose 1-phosphate + ATP + H(+) = ADP-D-glycero-beta-D-manno-heptose + diphosphate</text>
        <dbReference type="Rhea" id="RHEA:27465"/>
        <dbReference type="ChEBI" id="CHEBI:15378"/>
        <dbReference type="ChEBI" id="CHEBI:30616"/>
        <dbReference type="ChEBI" id="CHEBI:33019"/>
        <dbReference type="ChEBI" id="CHEBI:59967"/>
        <dbReference type="ChEBI" id="CHEBI:61593"/>
        <dbReference type="EC" id="2.7.7.70"/>
    </reaction>
</comment>
<evidence type="ECO:0000256" key="3">
    <source>
        <dbReference type="ARBA" id="ARBA00022679"/>
    </source>
</evidence>
<evidence type="ECO:0000256" key="2">
    <source>
        <dbReference type="ARBA" id="ARBA00003753"/>
    </source>
</evidence>
<keyword evidence="4 10" id="KW-0548">Nucleotidyltransferase</keyword>
<keyword evidence="8 10" id="KW-0511">Multifunctional enzyme</keyword>
<keyword evidence="5 10" id="KW-0547">Nucleotide-binding</keyword>
<feature type="region of interest" description="Ribokinase" evidence="10">
    <location>
        <begin position="1"/>
        <end position="324"/>
    </location>
</feature>
<evidence type="ECO:0000256" key="6">
    <source>
        <dbReference type="ARBA" id="ARBA00022777"/>
    </source>
</evidence>
<comment type="function">
    <text evidence="2 10">Catalyzes the ADP transfer from ATP to D-glycero-beta-D-manno-heptose 1-phosphate, yielding ADP-D-glycero-beta-D-manno-heptose.</text>
</comment>
<dbReference type="GO" id="GO:0033785">
    <property type="term" value="F:heptose 7-phosphate kinase activity"/>
    <property type="evidence" value="ECO:0007669"/>
    <property type="project" value="UniProtKB-UniRule"/>
</dbReference>
<dbReference type="InterPro" id="IPR014729">
    <property type="entry name" value="Rossmann-like_a/b/a_fold"/>
</dbReference>
<dbReference type="SUPFAM" id="SSF53613">
    <property type="entry name" value="Ribokinase-like"/>
    <property type="match status" value="1"/>
</dbReference>
<proteinExistence type="inferred from homology"/>
<dbReference type="PATRIC" id="fig|1526658.3.peg.2044"/>
<evidence type="ECO:0000256" key="7">
    <source>
        <dbReference type="ARBA" id="ARBA00022840"/>
    </source>
</evidence>
<comment type="catalytic activity">
    <reaction evidence="10">
        <text>D-glycero-beta-D-manno-heptose 7-phosphate + ATP = D-glycero-beta-D-manno-heptose 1,7-bisphosphate + ADP + H(+)</text>
        <dbReference type="Rhea" id="RHEA:27473"/>
        <dbReference type="ChEBI" id="CHEBI:15378"/>
        <dbReference type="ChEBI" id="CHEBI:30616"/>
        <dbReference type="ChEBI" id="CHEBI:60204"/>
        <dbReference type="ChEBI" id="CHEBI:60208"/>
        <dbReference type="ChEBI" id="CHEBI:456216"/>
        <dbReference type="EC" id="2.7.1.167"/>
    </reaction>
</comment>
<dbReference type="SUPFAM" id="SSF52374">
    <property type="entry name" value="Nucleotidylyl transferase"/>
    <property type="match status" value="1"/>
</dbReference>
<dbReference type="PANTHER" id="PTHR46969">
    <property type="entry name" value="BIFUNCTIONAL PROTEIN HLDE"/>
    <property type="match status" value="1"/>
</dbReference>
<comment type="pathway">
    <text evidence="10">Nucleotide-sugar biosynthesis; ADP-L-glycero-beta-D-manno-heptose biosynthesis; ADP-L-glycero-beta-D-manno-heptose from D-glycero-beta-D-manno-heptose 7-phosphate: step 1/4.</text>
</comment>
<evidence type="ECO:0000256" key="9">
    <source>
        <dbReference type="ARBA" id="ARBA00023277"/>
    </source>
</evidence>
<comment type="subunit">
    <text evidence="10">Homodimer.</text>
</comment>
<dbReference type="AlphaFoldDB" id="A0A0N0MC52"/>
<dbReference type="InterPro" id="IPR023030">
    <property type="entry name" value="Bifunc_HldE"/>
</dbReference>
<dbReference type="UniPathway" id="UPA00356">
    <property type="reaction ID" value="UER00437"/>
</dbReference>
<dbReference type="GO" id="GO:0005829">
    <property type="term" value="C:cytosol"/>
    <property type="evidence" value="ECO:0007669"/>
    <property type="project" value="TreeGrafter"/>
</dbReference>
<sequence>MALERFDRIAIAVIGDVMLDCYVHGAVDRISPEAPVPVVRARNQRELPGGAANVVTNIASLGVRVQAVGLTGADDARDGLLAALATSGLVETSGLVADGARPTTRKLRILAGGQQMIRVDYEETGAVPPAVEAALATAATSAIAACDIAILSDYGKGVLCDAVITAAIAAARAQGRRIIVDPKRRDWSIYAGASVLTPNRRELSEATGLPCDSDAEVVTAAARAHAATGADILVTRSEKGMSFIPVTGTPIHLATVARNVFDVSGAGDTVIAVLAASLAAGFEIGSAMKMANHAAGIVVGKVGTATVSRREIAEAVEPSIAPEDATDGRPLSLDQAVALRTAWARQGLSVGLANGCFDLIHPGHVSLIRQAANSCDRLIMALNADSSVKRLKGPSRPLQDEEARVEVIGAMKGVAAVILFAEDTPLAIIEALQPDVLVKGADYTEDQVVGGHIVKARGGRVVLAQLMPGHSTTRLAAGGQSAVPAQTKVPA</sequence>
<evidence type="ECO:0000256" key="10">
    <source>
        <dbReference type="HAMAP-Rule" id="MF_01603"/>
    </source>
</evidence>
<reference evidence="13 14" key="1">
    <citation type="submission" date="2015-07" db="EMBL/GenBank/DDBJ databases">
        <title>Whole genome sequencing of Bosea vaviloviae isolated from cave pool.</title>
        <authorList>
            <person name="Tan N.E.H."/>
            <person name="Lee Y.P."/>
            <person name="Gan H.M."/>
            <person name="Barton H."/>
            <person name="Savka M.A."/>
        </authorList>
    </citation>
    <scope>NUCLEOTIDE SEQUENCE [LARGE SCALE GENOMIC DNA]</scope>
    <source>
        <strain evidence="13 14">SD260</strain>
    </source>
</reference>
<dbReference type="Gene3D" id="3.40.50.620">
    <property type="entry name" value="HUPs"/>
    <property type="match status" value="1"/>
</dbReference>
<comment type="pathway">
    <text evidence="10">Nucleotide-sugar biosynthesis; ADP-L-glycero-beta-D-manno-heptose biosynthesis; ADP-L-glycero-beta-D-manno-heptose from D-glycero-beta-D-manno-heptose 7-phosphate: step 3/4.</text>
</comment>
<evidence type="ECO:0000256" key="1">
    <source>
        <dbReference type="ARBA" id="ARBA00002319"/>
    </source>
</evidence>
<keyword evidence="9 10" id="KW-0119">Carbohydrate metabolism</keyword>
<dbReference type="FunFam" id="3.40.1190.20:FF:000002">
    <property type="entry name" value="Bifunctional protein HldE"/>
    <property type="match status" value="1"/>
</dbReference>
<dbReference type="EC" id="2.7.1.167" evidence="10"/>
<protein>
    <recommendedName>
        <fullName evidence="10">Bifunctional protein HldE</fullName>
    </recommendedName>
    <domain>
        <recommendedName>
            <fullName evidence="10">D-beta-D-heptose 7-phosphate kinase</fullName>
            <ecNumber evidence="10">2.7.1.167</ecNumber>
        </recommendedName>
        <alternativeName>
            <fullName evidence="10">D-beta-D-heptose 7-phosphotransferase</fullName>
        </alternativeName>
        <alternativeName>
            <fullName evidence="10">D-glycero-beta-D-manno-heptose-7-phosphate kinase</fullName>
        </alternativeName>
    </domain>
    <domain>
        <recommendedName>
            <fullName evidence="10">D-beta-D-heptose 1-phosphate adenylyltransferase</fullName>
            <ecNumber evidence="10">2.7.7.70</ecNumber>
        </recommendedName>
        <alternativeName>
            <fullName evidence="10">D-glycero-beta-D-manno-heptose 1-phosphate adenylyltransferase</fullName>
        </alternativeName>
    </domain>
</protein>
<name>A0A0N0MC52_9HYPH</name>
<keyword evidence="3 10" id="KW-0808">Transferase</keyword>
<dbReference type="PANTHER" id="PTHR46969:SF1">
    <property type="entry name" value="BIFUNCTIONAL PROTEIN HLDE"/>
    <property type="match status" value="1"/>
</dbReference>
<evidence type="ECO:0000256" key="5">
    <source>
        <dbReference type="ARBA" id="ARBA00022741"/>
    </source>
</evidence>
<evidence type="ECO:0000256" key="8">
    <source>
        <dbReference type="ARBA" id="ARBA00023268"/>
    </source>
</evidence>
<dbReference type="InterPro" id="IPR011611">
    <property type="entry name" value="PfkB_dom"/>
</dbReference>
<comment type="similarity">
    <text evidence="10">In the N-terminal section; belongs to the carbohydrate kinase PfkB family.</text>
</comment>
<evidence type="ECO:0000259" key="11">
    <source>
        <dbReference type="Pfam" id="PF00294"/>
    </source>
</evidence>
<keyword evidence="14" id="KW-1185">Reference proteome</keyword>
<dbReference type="EMBL" id="LGSZ01000028">
    <property type="protein sequence ID" value="KPH81742.1"/>
    <property type="molecule type" value="Genomic_DNA"/>
</dbReference>
<feature type="domain" description="Cytidyltransferase-like" evidence="12">
    <location>
        <begin position="352"/>
        <end position="446"/>
    </location>
</feature>
<dbReference type="NCBIfam" id="TIGR00125">
    <property type="entry name" value="cyt_tran_rel"/>
    <property type="match status" value="1"/>
</dbReference>
<keyword evidence="6 10" id="KW-0418">Kinase</keyword>
<dbReference type="GO" id="GO:0097171">
    <property type="term" value="P:ADP-L-glycero-beta-D-manno-heptose biosynthetic process"/>
    <property type="evidence" value="ECO:0007669"/>
    <property type="project" value="UniProtKB-UniPathway"/>
</dbReference>
<dbReference type="GO" id="GO:0016773">
    <property type="term" value="F:phosphotransferase activity, alcohol group as acceptor"/>
    <property type="evidence" value="ECO:0007669"/>
    <property type="project" value="InterPro"/>
</dbReference>
<comment type="function">
    <text evidence="1 10">Catalyzes the phosphorylation of D-glycero-D-manno-heptose 7-phosphate at the C-1 position to selectively form D-glycero-beta-D-manno-heptose-1,7-bisphosphate.</text>
</comment>
<dbReference type="InterPro" id="IPR029056">
    <property type="entry name" value="Ribokinase-like"/>
</dbReference>
<feature type="binding site" evidence="10">
    <location>
        <begin position="199"/>
        <end position="202"/>
    </location>
    <ligand>
        <name>ATP</name>
        <dbReference type="ChEBI" id="CHEBI:30616"/>
    </ligand>
</feature>
<evidence type="ECO:0000259" key="12">
    <source>
        <dbReference type="Pfam" id="PF01467"/>
    </source>
</evidence>
<dbReference type="InterPro" id="IPR011913">
    <property type="entry name" value="RfaE_dom_I"/>
</dbReference>
<dbReference type="EC" id="2.7.7.70" evidence="10"/>
<dbReference type="NCBIfam" id="TIGR02198">
    <property type="entry name" value="rfaE_dom_I"/>
    <property type="match status" value="1"/>
</dbReference>
<dbReference type="Gene3D" id="3.40.1190.20">
    <property type="match status" value="1"/>
</dbReference>
<dbReference type="InterPro" id="IPR004821">
    <property type="entry name" value="Cyt_trans-like"/>
</dbReference>
<dbReference type="GO" id="GO:0033786">
    <property type="term" value="F:heptose-1-phosphate adenylyltransferase activity"/>
    <property type="evidence" value="ECO:0007669"/>
    <property type="project" value="UniProtKB-UniRule"/>
</dbReference>
<dbReference type="CDD" id="cd01172">
    <property type="entry name" value="RfaE_like"/>
    <property type="match status" value="1"/>
</dbReference>
<organism evidence="13 14">
    <name type="scientific">Bosea vaviloviae</name>
    <dbReference type="NCBI Taxonomy" id="1526658"/>
    <lineage>
        <taxon>Bacteria</taxon>
        <taxon>Pseudomonadati</taxon>
        <taxon>Pseudomonadota</taxon>
        <taxon>Alphaproteobacteria</taxon>
        <taxon>Hyphomicrobiales</taxon>
        <taxon>Boseaceae</taxon>
        <taxon>Bosea</taxon>
    </lineage>
</organism>
<feature type="region of interest" description="Cytidylyltransferase" evidence="10">
    <location>
        <begin position="352"/>
        <end position="491"/>
    </location>
</feature>
<comment type="caution">
    <text evidence="13">The sequence shown here is derived from an EMBL/GenBank/DDBJ whole genome shotgun (WGS) entry which is preliminary data.</text>
</comment>
<feature type="domain" description="Carbohydrate kinase PfkB" evidence="11">
    <location>
        <begin position="11"/>
        <end position="306"/>
    </location>
</feature>
<dbReference type="HAMAP" id="MF_01603">
    <property type="entry name" value="HldE"/>
    <property type="match status" value="1"/>
</dbReference>